<protein>
    <submittedName>
        <fullName evidence="1">Uncharacterized protein</fullName>
    </submittedName>
</protein>
<keyword evidence="2" id="KW-1185">Reference proteome</keyword>
<dbReference type="EMBL" id="CM039439">
    <property type="protein sequence ID" value="KAI4295927.1"/>
    <property type="molecule type" value="Genomic_DNA"/>
</dbReference>
<gene>
    <name evidence="1" type="ORF">L6164_035921</name>
</gene>
<name>A0ACB9KFF9_BAUVA</name>
<comment type="caution">
    <text evidence="1">The sequence shown here is derived from an EMBL/GenBank/DDBJ whole genome shotgun (WGS) entry which is preliminary data.</text>
</comment>
<reference evidence="1 2" key="1">
    <citation type="journal article" date="2022" name="DNA Res.">
        <title>Chromosomal-level genome assembly of the orchid tree Bauhinia variegata (Leguminosae; Cercidoideae) supports the allotetraploid origin hypothesis of Bauhinia.</title>
        <authorList>
            <person name="Zhong Y."/>
            <person name="Chen Y."/>
            <person name="Zheng D."/>
            <person name="Pang J."/>
            <person name="Liu Y."/>
            <person name="Luo S."/>
            <person name="Meng S."/>
            <person name="Qian L."/>
            <person name="Wei D."/>
            <person name="Dai S."/>
            <person name="Zhou R."/>
        </authorList>
    </citation>
    <scope>NUCLEOTIDE SEQUENCE [LARGE SCALE GENOMIC DNA]</scope>
    <source>
        <strain evidence="1">BV-YZ2020</strain>
    </source>
</reference>
<proteinExistence type="predicted"/>
<sequence length="429" mass="47286">MASLQALSRFSSLSYGSSRAITATIDVPKIRVIRVNPPKLPRRGLVAELDYINNYTTATTRTTTITHIKHDSNSSGAQSKSSQNSMEVVKLHMIMEIVADRVEMHKHIGAQRDNWNRLLLTCTNMITLSAATMAGLAAMCPSGAPLLAIKVSSTILYVAATVILVVMNKIQPSQLAEEQRNAARLFKQLNGEIRTTLSLGNPTMNDVDEAMEKVLALDRAYPLPLLGTMLEKFPQTVEPAVWWPQWKQNHLRKGKGLGEKSKGNGWDAKLEAEMKEIVKVLQRKDIADYLKLSKKVLNFNKMLAISGLLLTALAALGSAFVGSVNAAWPVMFGVIPGALSSVVNTLEHGGQAGMVFELYRGAAGFFKLMEETIQLNINEQDRERRENGELLEMRVALQLGRSLSELRQLAASSSFDQEKACEEFASKLF</sequence>
<evidence type="ECO:0000313" key="1">
    <source>
        <dbReference type="EMBL" id="KAI4295927.1"/>
    </source>
</evidence>
<evidence type="ECO:0000313" key="2">
    <source>
        <dbReference type="Proteomes" id="UP000828941"/>
    </source>
</evidence>
<dbReference type="Proteomes" id="UP000828941">
    <property type="component" value="Chromosome 14"/>
</dbReference>
<organism evidence="1 2">
    <name type="scientific">Bauhinia variegata</name>
    <name type="common">Purple orchid tree</name>
    <name type="synonym">Phanera variegata</name>
    <dbReference type="NCBI Taxonomy" id="167791"/>
    <lineage>
        <taxon>Eukaryota</taxon>
        <taxon>Viridiplantae</taxon>
        <taxon>Streptophyta</taxon>
        <taxon>Embryophyta</taxon>
        <taxon>Tracheophyta</taxon>
        <taxon>Spermatophyta</taxon>
        <taxon>Magnoliopsida</taxon>
        <taxon>eudicotyledons</taxon>
        <taxon>Gunneridae</taxon>
        <taxon>Pentapetalae</taxon>
        <taxon>rosids</taxon>
        <taxon>fabids</taxon>
        <taxon>Fabales</taxon>
        <taxon>Fabaceae</taxon>
        <taxon>Cercidoideae</taxon>
        <taxon>Cercideae</taxon>
        <taxon>Bauhiniinae</taxon>
        <taxon>Bauhinia</taxon>
    </lineage>
</organism>
<accession>A0ACB9KFF9</accession>